<dbReference type="EC" id="6.3.2.9" evidence="7 8"/>
<accession>B0VH51</accession>
<keyword evidence="5 7" id="KW-0547">Nucleotide-binding</keyword>
<evidence type="ECO:0000313" key="12">
    <source>
        <dbReference type="Proteomes" id="UP000002019"/>
    </source>
</evidence>
<evidence type="ECO:0000313" key="11">
    <source>
        <dbReference type="EMBL" id="CAO80666.1"/>
    </source>
</evidence>
<evidence type="ECO:0000256" key="2">
    <source>
        <dbReference type="ARBA" id="ARBA00004752"/>
    </source>
</evidence>
<protein>
    <recommendedName>
        <fullName evidence="7 8">UDP-N-acetylmuramoylalanine--D-glutamate ligase</fullName>
        <ecNumber evidence="7 8">6.3.2.9</ecNumber>
    </recommendedName>
    <alternativeName>
        <fullName evidence="7">D-glutamic acid-adding enzyme</fullName>
    </alternativeName>
    <alternativeName>
        <fullName evidence="7">UDP-N-acetylmuramoyl-L-alanyl-D-glutamate synthetase</fullName>
    </alternativeName>
</protein>
<dbReference type="InterPro" id="IPR036565">
    <property type="entry name" value="Mur-like_cat_sf"/>
</dbReference>
<dbReference type="InterPro" id="IPR005762">
    <property type="entry name" value="MurD"/>
</dbReference>
<dbReference type="HOGENOM" id="CLU_032540_0_1_0"/>
<dbReference type="GO" id="GO:0009252">
    <property type="term" value="P:peptidoglycan biosynthetic process"/>
    <property type="evidence" value="ECO:0007669"/>
    <property type="project" value="UniProtKB-UniRule"/>
</dbReference>
<comment type="similarity">
    <text evidence="7">Belongs to the MurCDEF family.</text>
</comment>
<sequence>MWLPCLLQLPYQLSSYAKGCYRMIDKDKKYGIIGLARSGIASAYKLKELGVIPFLSELRPAKEIPSAEKLEKDFPCEFGGHTNKLLECDCLIVSPGIPLNTPILQKAKEKNIELISEIELGYRIKAKDSKIIAVTGSNGKSTTVSLIHHILTGLGKKSLLAGNIGDAFCSYDIEKPGWDYIVLEISSFQLDLINSFQPDVAVLLNITPDHIDRYNSFEDYALSKVNIFKNQEMTDTAVLFWDSPEVKHFTKDIKARKLYFSLSPNDNAFAYLANNYIQFGSETKVPLSYFAIKGPHNYANAMSAMLAVYALIPEPTKIAEAVKGFKSLPHRLEYVDTIKGVSFYNDSKATNTDSVRSALNSFEQPIRIIMGGSDKGEDYSVLAADLQKKVKKAYLTGDTREKMRKTFSGKIPLECIADFELTVRKAFSDSDEGDIIVLSPACASFDRFNNYEERGNFFKEIVARIGRENEKK</sequence>
<dbReference type="GO" id="GO:0008764">
    <property type="term" value="F:UDP-N-acetylmuramoylalanine-D-glutamate ligase activity"/>
    <property type="evidence" value="ECO:0007669"/>
    <property type="project" value="UniProtKB-UniRule"/>
</dbReference>
<evidence type="ECO:0000259" key="9">
    <source>
        <dbReference type="Pfam" id="PF02875"/>
    </source>
</evidence>
<dbReference type="SUPFAM" id="SSF53623">
    <property type="entry name" value="MurD-like peptide ligases, catalytic domain"/>
    <property type="match status" value="1"/>
</dbReference>
<keyword evidence="7 8" id="KW-0573">Peptidoglycan synthesis</keyword>
<dbReference type="Gene3D" id="3.90.190.20">
    <property type="entry name" value="Mur ligase, C-terminal domain"/>
    <property type="match status" value="1"/>
</dbReference>
<comment type="function">
    <text evidence="7 8">Cell wall formation. Catalyzes the addition of glutamate to the nucleotide precursor UDP-N-acetylmuramoyl-L-alanine (UMA).</text>
</comment>
<feature type="binding site" evidence="7">
    <location>
        <begin position="136"/>
        <end position="142"/>
    </location>
    <ligand>
        <name>ATP</name>
        <dbReference type="ChEBI" id="CHEBI:30616"/>
    </ligand>
</feature>
<evidence type="ECO:0000256" key="8">
    <source>
        <dbReference type="RuleBase" id="RU003664"/>
    </source>
</evidence>
<dbReference type="Gene3D" id="3.40.1190.10">
    <property type="entry name" value="Mur-like, catalytic domain"/>
    <property type="match status" value="1"/>
</dbReference>
<dbReference type="HAMAP" id="MF_00639">
    <property type="entry name" value="MurD"/>
    <property type="match status" value="1"/>
</dbReference>
<dbReference type="InterPro" id="IPR004101">
    <property type="entry name" value="Mur_ligase_C"/>
</dbReference>
<dbReference type="SUPFAM" id="SSF51984">
    <property type="entry name" value="MurCD N-terminal domain"/>
    <property type="match status" value="1"/>
</dbReference>
<keyword evidence="7 8" id="KW-0131">Cell cycle</keyword>
<dbReference type="Gene3D" id="3.40.50.720">
    <property type="entry name" value="NAD(P)-binding Rossmann-like Domain"/>
    <property type="match status" value="1"/>
</dbReference>
<keyword evidence="7 8" id="KW-0961">Cell wall biogenesis/degradation</keyword>
<dbReference type="AlphaFoldDB" id="B0VH51"/>
<dbReference type="InterPro" id="IPR013221">
    <property type="entry name" value="Mur_ligase_cen"/>
</dbReference>
<evidence type="ECO:0000256" key="7">
    <source>
        <dbReference type="HAMAP-Rule" id="MF_00639"/>
    </source>
</evidence>
<dbReference type="PANTHER" id="PTHR43692">
    <property type="entry name" value="UDP-N-ACETYLMURAMOYLALANINE--D-GLUTAMATE LIGASE"/>
    <property type="match status" value="1"/>
</dbReference>
<evidence type="ECO:0000259" key="10">
    <source>
        <dbReference type="Pfam" id="PF08245"/>
    </source>
</evidence>
<dbReference type="GO" id="GO:0005524">
    <property type="term" value="F:ATP binding"/>
    <property type="evidence" value="ECO:0007669"/>
    <property type="project" value="UniProtKB-UniRule"/>
</dbReference>
<dbReference type="Pfam" id="PF21799">
    <property type="entry name" value="MurD-like_N"/>
    <property type="match status" value="1"/>
</dbReference>
<reference evidence="11 12" key="1">
    <citation type="journal article" date="2008" name="J. Bacteriol.">
        <title>'Candidatus Cloacamonas acidaminovorans': genome sequence reconstruction provides a first glimpse of a new bacterial division.</title>
        <authorList>
            <person name="Pelletier E."/>
            <person name="Kreimeyer A."/>
            <person name="Bocs S."/>
            <person name="Rouy Z."/>
            <person name="Gyapay G."/>
            <person name="Chouari R."/>
            <person name="Riviere D."/>
            <person name="Ganesan A."/>
            <person name="Daegelen P."/>
            <person name="Sghir A."/>
            <person name="Cohen G.N."/>
            <person name="Medigue C."/>
            <person name="Weissenbach J."/>
            <person name="Le Paslier D."/>
        </authorList>
    </citation>
    <scope>NUCLEOTIDE SEQUENCE [LARGE SCALE GENOMIC DNA]</scope>
    <source>
        <strain evidence="12">Evry</strain>
    </source>
</reference>
<dbReference type="GO" id="GO:0005737">
    <property type="term" value="C:cytoplasm"/>
    <property type="evidence" value="ECO:0007669"/>
    <property type="project" value="UniProtKB-SubCell"/>
</dbReference>
<comment type="pathway">
    <text evidence="2 7 8">Cell wall biogenesis; peptidoglycan biosynthesis.</text>
</comment>
<keyword evidence="4 7" id="KW-0436">Ligase</keyword>
<dbReference type="GO" id="GO:0071555">
    <property type="term" value="P:cell wall organization"/>
    <property type="evidence" value="ECO:0007669"/>
    <property type="project" value="UniProtKB-KW"/>
</dbReference>
<dbReference type="STRING" id="459349.CLOAM0784"/>
<dbReference type="eggNOG" id="COG0771">
    <property type="taxonomic scope" value="Bacteria"/>
</dbReference>
<evidence type="ECO:0000256" key="5">
    <source>
        <dbReference type="ARBA" id="ARBA00022741"/>
    </source>
</evidence>
<organism evidence="11 12">
    <name type="scientific">Cloacimonas acidaminovorans (strain Evry)</name>
    <dbReference type="NCBI Taxonomy" id="459349"/>
    <lineage>
        <taxon>Bacteria</taxon>
        <taxon>Pseudomonadati</taxon>
        <taxon>Candidatus Cloacimonadota</taxon>
        <taxon>Candidatus Cloacimonadia</taxon>
        <taxon>Candidatus Cloacimonadales</taxon>
        <taxon>Candidatus Cloacimonadaceae</taxon>
        <taxon>Candidatus Cloacimonas</taxon>
    </lineage>
</organism>
<dbReference type="UniPathway" id="UPA00219"/>
<dbReference type="Pfam" id="PF08245">
    <property type="entry name" value="Mur_ligase_M"/>
    <property type="match status" value="1"/>
</dbReference>
<gene>
    <name evidence="7 11" type="primary">murD</name>
    <name evidence="11" type="ordered locus">CLOAM0784</name>
</gene>
<keyword evidence="3 7" id="KW-0963">Cytoplasm</keyword>
<dbReference type="Proteomes" id="UP000002019">
    <property type="component" value="Chromosome"/>
</dbReference>
<dbReference type="Pfam" id="PF02875">
    <property type="entry name" value="Mur_ligase_C"/>
    <property type="match status" value="1"/>
</dbReference>
<comment type="subcellular location">
    <subcellularLocation>
        <location evidence="1 7 8">Cytoplasm</location>
    </subcellularLocation>
</comment>
<keyword evidence="12" id="KW-1185">Reference proteome</keyword>
<proteinExistence type="inferred from homology"/>
<name>B0VH51_CLOAI</name>
<feature type="domain" description="Mur ligase central" evidence="10">
    <location>
        <begin position="134"/>
        <end position="307"/>
    </location>
</feature>
<evidence type="ECO:0000256" key="4">
    <source>
        <dbReference type="ARBA" id="ARBA00022598"/>
    </source>
</evidence>
<dbReference type="KEGG" id="caci:CLOAM0784"/>
<evidence type="ECO:0000256" key="1">
    <source>
        <dbReference type="ARBA" id="ARBA00004496"/>
    </source>
</evidence>
<evidence type="ECO:0000256" key="6">
    <source>
        <dbReference type="ARBA" id="ARBA00022840"/>
    </source>
</evidence>
<dbReference type="GO" id="GO:0008360">
    <property type="term" value="P:regulation of cell shape"/>
    <property type="evidence" value="ECO:0007669"/>
    <property type="project" value="UniProtKB-KW"/>
</dbReference>
<keyword evidence="7 8" id="KW-0133">Cell shape</keyword>
<dbReference type="PANTHER" id="PTHR43692:SF1">
    <property type="entry name" value="UDP-N-ACETYLMURAMOYLALANINE--D-GLUTAMATE LIGASE"/>
    <property type="match status" value="1"/>
</dbReference>
<comment type="catalytic activity">
    <reaction evidence="7 8">
        <text>UDP-N-acetyl-alpha-D-muramoyl-L-alanine + D-glutamate + ATP = UDP-N-acetyl-alpha-D-muramoyl-L-alanyl-D-glutamate + ADP + phosphate + H(+)</text>
        <dbReference type="Rhea" id="RHEA:16429"/>
        <dbReference type="ChEBI" id="CHEBI:15378"/>
        <dbReference type="ChEBI" id="CHEBI:29986"/>
        <dbReference type="ChEBI" id="CHEBI:30616"/>
        <dbReference type="ChEBI" id="CHEBI:43474"/>
        <dbReference type="ChEBI" id="CHEBI:83898"/>
        <dbReference type="ChEBI" id="CHEBI:83900"/>
        <dbReference type="ChEBI" id="CHEBI:456216"/>
        <dbReference type="EC" id="6.3.2.9"/>
    </reaction>
</comment>
<dbReference type="InterPro" id="IPR036615">
    <property type="entry name" value="Mur_ligase_C_dom_sf"/>
</dbReference>
<dbReference type="GO" id="GO:0051301">
    <property type="term" value="P:cell division"/>
    <property type="evidence" value="ECO:0007669"/>
    <property type="project" value="UniProtKB-KW"/>
</dbReference>
<keyword evidence="6 7" id="KW-0067">ATP-binding</keyword>
<keyword evidence="7 8" id="KW-0132">Cell division</keyword>
<dbReference type="NCBIfam" id="TIGR01087">
    <property type="entry name" value="murD"/>
    <property type="match status" value="1"/>
</dbReference>
<dbReference type="SUPFAM" id="SSF53244">
    <property type="entry name" value="MurD-like peptide ligases, peptide-binding domain"/>
    <property type="match status" value="1"/>
</dbReference>
<evidence type="ECO:0000256" key="3">
    <source>
        <dbReference type="ARBA" id="ARBA00022490"/>
    </source>
</evidence>
<feature type="domain" description="Mur ligase C-terminal" evidence="9">
    <location>
        <begin position="330"/>
        <end position="442"/>
    </location>
</feature>
<dbReference type="EMBL" id="CU466930">
    <property type="protein sequence ID" value="CAO80666.1"/>
    <property type="molecule type" value="Genomic_DNA"/>
</dbReference>